<dbReference type="Proteomes" id="UP001291309">
    <property type="component" value="Unassembled WGS sequence"/>
</dbReference>
<evidence type="ECO:0000313" key="4">
    <source>
        <dbReference type="Proteomes" id="UP001291309"/>
    </source>
</evidence>
<dbReference type="Pfam" id="PF13699">
    <property type="entry name" value="eCIS_core"/>
    <property type="match status" value="1"/>
</dbReference>
<dbReference type="EMBL" id="JAXIVS010000014">
    <property type="protein sequence ID" value="MDY7231444.1"/>
    <property type="molecule type" value="Genomic_DNA"/>
</dbReference>
<evidence type="ECO:0000313" key="3">
    <source>
        <dbReference type="EMBL" id="MDY7231444.1"/>
    </source>
</evidence>
<sequence length="215" mass="23627">MGAKLEPPETNAAPAEPSKPSGPIHLVNAAASSAQKLPDTRPLSEVEVQLLRKVFDAGLKYPPLRLTRMGSFTELINGSRAFTLGNTIHLPSKAYSAISSQYPSLLVHEAVHVWQYQRDGWGYVPNALWAQTGGDGYDFAKPLRQGKAWRRMNPEQQGQMIQDAYRGAWFEAPGALFGLLQNDKPTVIRPGSQPPDGFADFTYSLVAALEILRKP</sequence>
<feature type="domain" description="eCIS core" evidence="2">
    <location>
        <begin position="78"/>
        <end position="118"/>
    </location>
</feature>
<dbReference type="InterPro" id="IPR025295">
    <property type="entry name" value="eCIS_core_dom"/>
</dbReference>
<protein>
    <submittedName>
        <fullName evidence="3">DUF4157 domain-containing protein</fullName>
    </submittedName>
</protein>
<organism evidence="3 4">
    <name type="scientific">Hyalangium rubrum</name>
    <dbReference type="NCBI Taxonomy" id="3103134"/>
    <lineage>
        <taxon>Bacteria</taxon>
        <taxon>Pseudomonadati</taxon>
        <taxon>Myxococcota</taxon>
        <taxon>Myxococcia</taxon>
        <taxon>Myxococcales</taxon>
        <taxon>Cystobacterineae</taxon>
        <taxon>Archangiaceae</taxon>
        <taxon>Hyalangium</taxon>
    </lineage>
</organism>
<reference evidence="3 4" key="1">
    <citation type="submission" date="2023-12" db="EMBL/GenBank/DDBJ databases">
        <title>the genome sequence of Hyalangium sp. s54d21.</title>
        <authorList>
            <person name="Zhang X."/>
        </authorList>
    </citation>
    <scope>NUCLEOTIDE SEQUENCE [LARGE SCALE GENOMIC DNA]</scope>
    <source>
        <strain evidence="4">s54d21</strain>
    </source>
</reference>
<evidence type="ECO:0000256" key="1">
    <source>
        <dbReference type="SAM" id="MobiDB-lite"/>
    </source>
</evidence>
<evidence type="ECO:0000259" key="2">
    <source>
        <dbReference type="Pfam" id="PF13699"/>
    </source>
</evidence>
<dbReference type="RefSeq" id="WP_321550153.1">
    <property type="nucleotide sequence ID" value="NZ_JAXIVS010000014.1"/>
</dbReference>
<name>A0ABU5HE99_9BACT</name>
<comment type="caution">
    <text evidence="3">The sequence shown here is derived from an EMBL/GenBank/DDBJ whole genome shotgun (WGS) entry which is preliminary data.</text>
</comment>
<accession>A0ABU5HE99</accession>
<gene>
    <name evidence="3" type="ORF">SYV04_33945</name>
</gene>
<proteinExistence type="predicted"/>
<feature type="region of interest" description="Disordered" evidence="1">
    <location>
        <begin position="1"/>
        <end position="25"/>
    </location>
</feature>
<keyword evidence="4" id="KW-1185">Reference proteome</keyword>